<reference evidence="3" key="1">
    <citation type="journal article" date="2019" name="Int. J. Syst. Evol. Microbiol.">
        <title>The Global Catalogue of Microorganisms (GCM) 10K type strain sequencing project: providing services to taxonomists for standard genome sequencing and annotation.</title>
        <authorList>
            <consortium name="The Broad Institute Genomics Platform"/>
            <consortium name="The Broad Institute Genome Sequencing Center for Infectious Disease"/>
            <person name="Wu L."/>
            <person name="Ma J."/>
        </authorList>
    </citation>
    <scope>NUCLEOTIDE SEQUENCE [LARGE SCALE GENOMIC DNA]</scope>
    <source>
        <strain evidence="3">JCM 19129</strain>
    </source>
</reference>
<organism evidence="2 3">
    <name type="scientific">Nesterenkonia rhizosphaerae</name>
    <dbReference type="NCBI Taxonomy" id="1348272"/>
    <lineage>
        <taxon>Bacteria</taxon>
        <taxon>Bacillati</taxon>
        <taxon>Actinomycetota</taxon>
        <taxon>Actinomycetes</taxon>
        <taxon>Micrococcales</taxon>
        <taxon>Micrococcaceae</taxon>
        <taxon>Nesterenkonia</taxon>
    </lineage>
</organism>
<name>A0ABP9G0J2_9MICC</name>
<evidence type="ECO:0000313" key="3">
    <source>
        <dbReference type="Proteomes" id="UP001500368"/>
    </source>
</evidence>
<dbReference type="EMBL" id="BAABLW010000007">
    <property type="protein sequence ID" value="GAA4923314.1"/>
    <property type="molecule type" value="Genomic_DNA"/>
</dbReference>
<sequence>MTRGKVRYVSKKDRQENISVRGPVRDAADPALDSGADTCRPLPEVSRRSAGDPVVPERTGGPEMAQGAGAEQRVYIPGNPYRVRVYKLAGFEALGECFGAGVRGRKPKYWRVSISKSGITQVTRDAYTFEQARRIARLWSGGFAPISPGDRLSDVDSRAPVGETSG</sequence>
<feature type="region of interest" description="Disordered" evidence="1">
    <location>
        <begin position="1"/>
        <end position="70"/>
    </location>
</feature>
<keyword evidence="3" id="KW-1185">Reference proteome</keyword>
<accession>A0ABP9G0J2</accession>
<protein>
    <submittedName>
        <fullName evidence="2">Uncharacterized protein</fullName>
    </submittedName>
</protein>
<evidence type="ECO:0000256" key="1">
    <source>
        <dbReference type="SAM" id="MobiDB-lite"/>
    </source>
</evidence>
<gene>
    <name evidence="2" type="ORF">GCM10025790_20490</name>
</gene>
<evidence type="ECO:0000313" key="2">
    <source>
        <dbReference type="EMBL" id="GAA4923314.1"/>
    </source>
</evidence>
<comment type="caution">
    <text evidence="2">The sequence shown here is derived from an EMBL/GenBank/DDBJ whole genome shotgun (WGS) entry which is preliminary data.</text>
</comment>
<dbReference type="Proteomes" id="UP001500368">
    <property type="component" value="Unassembled WGS sequence"/>
</dbReference>
<proteinExistence type="predicted"/>